<dbReference type="AlphaFoldDB" id="A0A2I0K9X4"/>
<organism evidence="2 3">
    <name type="scientific">Punica granatum</name>
    <name type="common">Pomegranate</name>
    <dbReference type="NCBI Taxonomy" id="22663"/>
    <lineage>
        <taxon>Eukaryota</taxon>
        <taxon>Viridiplantae</taxon>
        <taxon>Streptophyta</taxon>
        <taxon>Embryophyta</taxon>
        <taxon>Tracheophyta</taxon>
        <taxon>Spermatophyta</taxon>
        <taxon>Magnoliopsida</taxon>
        <taxon>eudicotyledons</taxon>
        <taxon>Gunneridae</taxon>
        <taxon>Pentapetalae</taxon>
        <taxon>rosids</taxon>
        <taxon>malvids</taxon>
        <taxon>Myrtales</taxon>
        <taxon>Lythraceae</taxon>
        <taxon>Punica</taxon>
    </lineage>
</organism>
<accession>A0A2I0K9X4</accession>
<protein>
    <submittedName>
        <fullName evidence="2">Uncharacterized protein</fullName>
    </submittedName>
</protein>
<sequence>VDTPKPRDPKARNAGPDESPHSGPHTYATRLGSIHLPGDVRRTHVRRSRHLPFYDSKVEGRQVTRV</sequence>
<evidence type="ECO:0000313" key="3">
    <source>
        <dbReference type="Proteomes" id="UP000233551"/>
    </source>
</evidence>
<name>A0A2I0K9X4_PUNGR</name>
<proteinExistence type="predicted"/>
<comment type="caution">
    <text evidence="2">The sequence shown here is derived from an EMBL/GenBank/DDBJ whole genome shotgun (WGS) entry which is preliminary data.</text>
</comment>
<gene>
    <name evidence="2" type="ORF">CRG98_014264</name>
</gene>
<reference evidence="2 3" key="1">
    <citation type="submission" date="2017-11" db="EMBL/GenBank/DDBJ databases">
        <title>De-novo sequencing of pomegranate (Punica granatum L.) genome.</title>
        <authorList>
            <person name="Akparov Z."/>
            <person name="Amiraslanov A."/>
            <person name="Hajiyeva S."/>
            <person name="Abbasov M."/>
            <person name="Kaur K."/>
            <person name="Hamwieh A."/>
            <person name="Solovyev V."/>
            <person name="Salamov A."/>
            <person name="Braich B."/>
            <person name="Kosarev P."/>
            <person name="Mahmoud A."/>
            <person name="Hajiyev E."/>
            <person name="Babayeva S."/>
            <person name="Izzatullayeva V."/>
            <person name="Mammadov A."/>
            <person name="Mammadov A."/>
            <person name="Sharifova S."/>
            <person name="Ojaghi J."/>
            <person name="Eynullazada K."/>
            <person name="Bayramov B."/>
            <person name="Abdulazimova A."/>
            <person name="Shahmuradov I."/>
        </authorList>
    </citation>
    <scope>NUCLEOTIDE SEQUENCE [LARGE SCALE GENOMIC DNA]</scope>
    <source>
        <strain evidence="3">cv. AG2017</strain>
        <tissue evidence="2">Leaf</tissue>
    </source>
</reference>
<evidence type="ECO:0000256" key="1">
    <source>
        <dbReference type="SAM" id="MobiDB-lite"/>
    </source>
</evidence>
<feature type="compositionally biased region" description="Basic and acidic residues" evidence="1">
    <location>
        <begin position="1"/>
        <end position="11"/>
    </location>
</feature>
<dbReference type="Proteomes" id="UP000233551">
    <property type="component" value="Unassembled WGS sequence"/>
</dbReference>
<keyword evidence="3" id="KW-1185">Reference proteome</keyword>
<feature type="region of interest" description="Disordered" evidence="1">
    <location>
        <begin position="1"/>
        <end position="38"/>
    </location>
</feature>
<evidence type="ECO:0000313" key="2">
    <source>
        <dbReference type="EMBL" id="PKI65349.1"/>
    </source>
</evidence>
<feature type="non-terminal residue" evidence="2">
    <location>
        <position position="1"/>
    </location>
</feature>
<dbReference type="EMBL" id="PGOL01000758">
    <property type="protein sequence ID" value="PKI65349.1"/>
    <property type="molecule type" value="Genomic_DNA"/>
</dbReference>